<dbReference type="GO" id="GO:0016787">
    <property type="term" value="F:hydrolase activity"/>
    <property type="evidence" value="ECO:0007669"/>
    <property type="project" value="UniProtKB-KW"/>
</dbReference>
<dbReference type="SUPFAM" id="SSF52540">
    <property type="entry name" value="P-loop containing nucleoside triphosphate hydrolases"/>
    <property type="match status" value="1"/>
</dbReference>
<evidence type="ECO:0000259" key="1">
    <source>
        <dbReference type="SMART" id="SM00382"/>
    </source>
</evidence>
<proteinExistence type="predicted"/>
<keyword evidence="2" id="KW-0378">Hydrolase</keyword>
<dbReference type="Gene3D" id="3.40.50.1000">
    <property type="entry name" value="HAD superfamily/HAD-like"/>
    <property type="match status" value="1"/>
</dbReference>
<dbReference type="CDD" id="cd01983">
    <property type="entry name" value="SIMIBI"/>
    <property type="match status" value="1"/>
</dbReference>
<dbReference type="Pfam" id="PF01935">
    <property type="entry name" value="DUF87"/>
    <property type="match status" value="1"/>
</dbReference>
<organism evidence="2 3">
    <name type="scientific">Paludisphaera mucosa</name>
    <dbReference type="NCBI Taxonomy" id="3030827"/>
    <lineage>
        <taxon>Bacteria</taxon>
        <taxon>Pseudomonadati</taxon>
        <taxon>Planctomycetota</taxon>
        <taxon>Planctomycetia</taxon>
        <taxon>Isosphaerales</taxon>
        <taxon>Isosphaeraceae</taxon>
        <taxon>Paludisphaera</taxon>
    </lineage>
</organism>
<dbReference type="EMBL" id="JARRAG010000002">
    <property type="protein sequence ID" value="MDG3006941.1"/>
    <property type="molecule type" value="Genomic_DNA"/>
</dbReference>
<reference evidence="2 3" key="1">
    <citation type="submission" date="2023-03" db="EMBL/GenBank/DDBJ databases">
        <title>Paludisphaera mucosa sp. nov. a novel planctomycete from northern fen.</title>
        <authorList>
            <person name="Ivanova A."/>
        </authorList>
    </citation>
    <scope>NUCLEOTIDE SEQUENCE [LARGE SCALE GENOMIC DNA]</scope>
    <source>
        <strain evidence="2 3">Pla2</strain>
    </source>
</reference>
<dbReference type="InterPro" id="IPR023214">
    <property type="entry name" value="HAD_sf"/>
</dbReference>
<dbReference type="NCBIfam" id="TIGR01484">
    <property type="entry name" value="HAD-SF-IIB"/>
    <property type="match status" value="1"/>
</dbReference>
<dbReference type="Pfam" id="PF08282">
    <property type="entry name" value="Hydrolase_3"/>
    <property type="match status" value="2"/>
</dbReference>
<dbReference type="InterPro" id="IPR027417">
    <property type="entry name" value="P-loop_NTPase"/>
</dbReference>
<dbReference type="PANTHER" id="PTHR10000:SF8">
    <property type="entry name" value="HAD SUPERFAMILY HYDROLASE-LIKE, TYPE 3"/>
    <property type="match status" value="1"/>
</dbReference>
<protein>
    <submittedName>
        <fullName evidence="2">HAD-IIB family hydrolase</fullName>
    </submittedName>
</protein>
<dbReference type="InterPro" id="IPR036412">
    <property type="entry name" value="HAD-like_sf"/>
</dbReference>
<dbReference type="SMART" id="SM00382">
    <property type="entry name" value="AAA"/>
    <property type="match status" value="1"/>
</dbReference>
<dbReference type="SUPFAM" id="SSF56784">
    <property type="entry name" value="HAD-like"/>
    <property type="match status" value="1"/>
</dbReference>
<comment type="caution">
    <text evidence="2">The sequence shown here is derived from an EMBL/GenBank/DDBJ whole genome shotgun (WGS) entry which is preliminary data.</text>
</comment>
<accession>A0ABT6FHI0</accession>
<dbReference type="InterPro" id="IPR002789">
    <property type="entry name" value="HerA_central"/>
</dbReference>
<dbReference type="Proteomes" id="UP001216907">
    <property type="component" value="Unassembled WGS sequence"/>
</dbReference>
<evidence type="ECO:0000313" key="2">
    <source>
        <dbReference type="EMBL" id="MDG3006941.1"/>
    </source>
</evidence>
<sequence>MRYHVLAADYDGTLATDGRVDPPTVEALRLLKESGRKLVMVTGRELDQLLEIMPEIDLFDRVVAENGALLYRPQDKEEVKLAEAPPADFIDRLKARGVGPISVGRVIVATWEPHQAAVLDVVREMGLELQVIFNKGAVMILPSGVNKATGLDAALRDLGLSAHNVVAVGDAENDHAFLSSSECAVAVSNALPTLKERADWITSRDHGRGVVQLIRGLLEDDLAGLAPKLIRHHVLLGEDDQKQEVRISPYGLNILVAGTSGGGKSTLTTGLLERLSESRYQFVIVDPEGDYDELELTMKLGDPKNAPTVDEVEELLSRPETPNVSVNMLGIDLKDRPGFSDQLLPRLQDLRAHTGRPHWVVVDEVHHLMPAAWQPAPLVIPKELQGMLYITVHPDSVAPALLESVDVLLAIGEHPEKTIRLFCETSGKPEPAGLEAVELDRGETLAWFLKEDRPPFRVKTAPPKIQRRRHSRKYAEGNLGPDRSFYFKGPEGKLNLRAQNLVAFLQLAEGVDDATWQHHLQQGDYARWFREGIKDDELGEAAEQVAATEGLSAEESRTQIKEAIEDRYTLPAERVTSA</sequence>
<name>A0ABT6FHI0_9BACT</name>
<dbReference type="Gene3D" id="3.90.1070.10">
    <property type="match status" value="1"/>
</dbReference>
<dbReference type="InterPro" id="IPR006379">
    <property type="entry name" value="HAD-SF_hydro_IIB"/>
</dbReference>
<dbReference type="Gene3D" id="3.40.50.300">
    <property type="entry name" value="P-loop containing nucleotide triphosphate hydrolases"/>
    <property type="match status" value="1"/>
</dbReference>
<dbReference type="InterPro" id="IPR003593">
    <property type="entry name" value="AAA+_ATPase"/>
</dbReference>
<evidence type="ECO:0000313" key="3">
    <source>
        <dbReference type="Proteomes" id="UP001216907"/>
    </source>
</evidence>
<dbReference type="PANTHER" id="PTHR10000">
    <property type="entry name" value="PHOSPHOSERINE PHOSPHATASE"/>
    <property type="match status" value="1"/>
</dbReference>
<gene>
    <name evidence="2" type="ORF">PZE19_24480</name>
</gene>
<dbReference type="RefSeq" id="WP_277863232.1">
    <property type="nucleotide sequence ID" value="NZ_JARRAG010000002.1"/>
</dbReference>
<feature type="domain" description="AAA+ ATPase" evidence="1">
    <location>
        <begin position="250"/>
        <end position="416"/>
    </location>
</feature>
<keyword evidence="3" id="KW-1185">Reference proteome</keyword>